<evidence type="ECO:0000313" key="2">
    <source>
        <dbReference type="EMBL" id="GFO84064.1"/>
    </source>
</evidence>
<evidence type="ECO:0000259" key="1">
    <source>
        <dbReference type="Pfam" id="PF00483"/>
    </source>
</evidence>
<dbReference type="AlphaFoldDB" id="A0A916Q448"/>
<dbReference type="InterPro" id="IPR029044">
    <property type="entry name" value="Nucleotide-diphossugar_trans"/>
</dbReference>
<accession>A0A916Q448</accession>
<proteinExistence type="predicted"/>
<dbReference type="Proteomes" id="UP000613208">
    <property type="component" value="Unassembled WGS sequence"/>
</dbReference>
<gene>
    <name evidence="2" type="ORF">ANBU17_04110</name>
</gene>
<dbReference type="Gene3D" id="3.90.550.10">
    <property type="entry name" value="Spore Coat Polysaccharide Biosynthesis Protein SpsA, Chain A"/>
    <property type="match status" value="1"/>
</dbReference>
<dbReference type="RefSeq" id="WP_243282515.1">
    <property type="nucleotide sequence ID" value="NZ_BLYI01000006.1"/>
</dbReference>
<name>A0A916Q448_9FIRM</name>
<organism evidence="2 3">
    <name type="scientific">Anaerostipes butyraticus</name>
    <dbReference type="NCBI Taxonomy" id="645466"/>
    <lineage>
        <taxon>Bacteria</taxon>
        <taxon>Bacillati</taxon>
        <taxon>Bacillota</taxon>
        <taxon>Clostridia</taxon>
        <taxon>Lachnospirales</taxon>
        <taxon>Lachnospiraceae</taxon>
        <taxon>Anaerostipes</taxon>
    </lineage>
</organism>
<protein>
    <submittedName>
        <fullName evidence="2">Nucleotidyltransferase</fullName>
    </submittedName>
</protein>
<dbReference type="SUPFAM" id="SSF53448">
    <property type="entry name" value="Nucleotide-diphospho-sugar transferases"/>
    <property type="match status" value="1"/>
</dbReference>
<reference evidence="2" key="1">
    <citation type="submission" date="2020-06" db="EMBL/GenBank/DDBJ databases">
        <title>Characterization of fructooligosaccharide metabolism and fructooligosaccharide-degrading enzymes in human commensal butyrate producers.</title>
        <authorList>
            <person name="Tanno H."/>
            <person name="Fujii T."/>
            <person name="Hirano K."/>
            <person name="Maeno S."/>
            <person name="Tonozuka T."/>
            <person name="Sakamoto M."/>
            <person name="Ohkuma M."/>
            <person name="Tochio T."/>
            <person name="Endo A."/>
        </authorList>
    </citation>
    <scope>NUCLEOTIDE SEQUENCE</scope>
    <source>
        <strain evidence="2">JCM 17466</strain>
    </source>
</reference>
<feature type="domain" description="Nucleotidyl transferase" evidence="1">
    <location>
        <begin position="6"/>
        <end position="140"/>
    </location>
</feature>
<dbReference type="Pfam" id="PF00483">
    <property type="entry name" value="NTP_transferase"/>
    <property type="match status" value="1"/>
</dbReference>
<sequence>MNTTLLIMAAGIGSRFGGGIKQLEPVGLNDEIIMDYSIHDAIEAGFNKIVFVIRRDIEADFRERIGSRVEELCQSLNVETAYAFQDLTSIPEGFQVPEGRTKPWGTGQAVLAAKDLIHEPFAVINADDYYGKEAFRQLHDWLVLDHEETALAMAGFILKNTLSDNGGVTRGVCSVEKGHTHLLDVAETGNIVKTVDPASGETGAEADGVKLDPESFVSMNFWGFPAKENEDPAFLTVLEQEFKTFFQEDVPENPLKAEYLLPTLIGGLLREQKCMVKVLKTNDTWFGVTYKEDKADVAESFKKLIADGVYPKDLYSDLIRS</sequence>
<comment type="caution">
    <text evidence="2">The sequence shown here is derived from an EMBL/GenBank/DDBJ whole genome shotgun (WGS) entry which is preliminary data.</text>
</comment>
<evidence type="ECO:0000313" key="3">
    <source>
        <dbReference type="Proteomes" id="UP000613208"/>
    </source>
</evidence>
<dbReference type="EMBL" id="BLYI01000006">
    <property type="protein sequence ID" value="GFO84064.1"/>
    <property type="molecule type" value="Genomic_DNA"/>
</dbReference>
<dbReference type="InterPro" id="IPR005835">
    <property type="entry name" value="NTP_transferase_dom"/>
</dbReference>
<keyword evidence="3" id="KW-1185">Reference proteome</keyword>